<comment type="subcellular location">
    <subcellularLocation>
        <location evidence="1">Cell envelope</location>
    </subcellularLocation>
</comment>
<organism evidence="6">
    <name type="scientific">marine sediment metagenome</name>
    <dbReference type="NCBI Taxonomy" id="412755"/>
    <lineage>
        <taxon>unclassified sequences</taxon>
        <taxon>metagenomes</taxon>
        <taxon>ecological metagenomes</taxon>
    </lineage>
</organism>
<dbReference type="PANTHER" id="PTHR30290">
    <property type="entry name" value="PERIPLASMIC BINDING COMPONENT OF ABC TRANSPORTER"/>
    <property type="match status" value="1"/>
</dbReference>
<dbReference type="InterPro" id="IPR000914">
    <property type="entry name" value="SBP_5_dom"/>
</dbReference>
<dbReference type="GO" id="GO:1904680">
    <property type="term" value="F:peptide transmembrane transporter activity"/>
    <property type="evidence" value="ECO:0007669"/>
    <property type="project" value="TreeGrafter"/>
</dbReference>
<keyword evidence="3" id="KW-0813">Transport</keyword>
<evidence type="ECO:0000256" key="1">
    <source>
        <dbReference type="ARBA" id="ARBA00004196"/>
    </source>
</evidence>
<evidence type="ECO:0000256" key="3">
    <source>
        <dbReference type="ARBA" id="ARBA00022448"/>
    </source>
</evidence>
<dbReference type="EMBL" id="BARV01017143">
    <property type="protein sequence ID" value="GAI20098.1"/>
    <property type="molecule type" value="Genomic_DNA"/>
</dbReference>
<keyword evidence="4" id="KW-0732">Signal</keyword>
<proteinExistence type="inferred from homology"/>
<evidence type="ECO:0000313" key="6">
    <source>
        <dbReference type="EMBL" id="GAI20098.1"/>
    </source>
</evidence>
<dbReference type="Pfam" id="PF00496">
    <property type="entry name" value="SBP_bac_5"/>
    <property type="match status" value="1"/>
</dbReference>
<protein>
    <recommendedName>
        <fullName evidence="5">Solute-binding protein family 5 domain-containing protein</fullName>
    </recommendedName>
</protein>
<dbReference type="SUPFAM" id="SSF53850">
    <property type="entry name" value="Periplasmic binding protein-like II"/>
    <property type="match status" value="1"/>
</dbReference>
<dbReference type="AlphaFoldDB" id="X1LLZ2"/>
<dbReference type="Gene3D" id="3.10.105.10">
    <property type="entry name" value="Dipeptide-binding Protein, Domain 3"/>
    <property type="match status" value="1"/>
</dbReference>
<evidence type="ECO:0000256" key="4">
    <source>
        <dbReference type="ARBA" id="ARBA00022729"/>
    </source>
</evidence>
<dbReference type="PANTHER" id="PTHR30290:SF10">
    <property type="entry name" value="PERIPLASMIC OLIGOPEPTIDE-BINDING PROTEIN-RELATED"/>
    <property type="match status" value="1"/>
</dbReference>
<dbReference type="InterPro" id="IPR039424">
    <property type="entry name" value="SBP_5"/>
</dbReference>
<gene>
    <name evidence="6" type="ORF">S06H3_29276</name>
</gene>
<evidence type="ECO:0000256" key="2">
    <source>
        <dbReference type="ARBA" id="ARBA00005695"/>
    </source>
</evidence>
<name>X1LLZ2_9ZZZZ</name>
<feature type="domain" description="Solute-binding protein family 5" evidence="5">
    <location>
        <begin position="5"/>
        <end position="81"/>
    </location>
</feature>
<comment type="caution">
    <text evidence="6">The sequence shown here is derived from an EMBL/GenBank/DDBJ whole genome shotgun (WGS) entry which is preliminary data.</text>
</comment>
<feature type="non-terminal residue" evidence="6">
    <location>
        <position position="1"/>
    </location>
</feature>
<comment type="similarity">
    <text evidence="2">Belongs to the bacterial solute-binding protein 5 family.</text>
</comment>
<accession>X1LLZ2</accession>
<sequence>LPEATQEQFEYNPEKAKQLLDEAGYPDGFKLEIVYSSTGTLYGDYCSMIADSWSKIGVETELKPLEYASFYGTMMARTYKHAYLLMTDPGNPLAIMRKLGGTGEPWNVSMHTDAWFDETLTNVFSETDDTKIAEITKEMNAYLLGTCSTIQLPTSYRYMYAWPWVKNWYGEVYVAAYIGGPIVARIWIDQDLREEMTGKR</sequence>
<dbReference type="GO" id="GO:0015833">
    <property type="term" value="P:peptide transport"/>
    <property type="evidence" value="ECO:0007669"/>
    <property type="project" value="TreeGrafter"/>
</dbReference>
<dbReference type="GO" id="GO:0030313">
    <property type="term" value="C:cell envelope"/>
    <property type="evidence" value="ECO:0007669"/>
    <property type="project" value="UniProtKB-SubCell"/>
</dbReference>
<reference evidence="6" key="1">
    <citation type="journal article" date="2014" name="Front. Microbiol.">
        <title>High frequency of phylogenetically diverse reductive dehalogenase-homologous genes in deep subseafloor sedimentary metagenomes.</title>
        <authorList>
            <person name="Kawai M."/>
            <person name="Futagami T."/>
            <person name="Toyoda A."/>
            <person name="Takaki Y."/>
            <person name="Nishi S."/>
            <person name="Hori S."/>
            <person name="Arai W."/>
            <person name="Tsubouchi T."/>
            <person name="Morono Y."/>
            <person name="Uchiyama I."/>
            <person name="Ito T."/>
            <person name="Fujiyama A."/>
            <person name="Inagaki F."/>
            <person name="Takami H."/>
        </authorList>
    </citation>
    <scope>NUCLEOTIDE SEQUENCE</scope>
    <source>
        <strain evidence="6">Expedition CK06-06</strain>
    </source>
</reference>
<evidence type="ECO:0000259" key="5">
    <source>
        <dbReference type="Pfam" id="PF00496"/>
    </source>
</evidence>